<sequence>MGNRLMTPEAARRIAKSHPGSGFARRSARAGHSNSQRDAQSQAARDRELQDQDQERGASTDHENTQTDKTSPRNGQEQGAEGVQCLHCTSETLCARHANKWGW</sequence>
<comment type="caution">
    <text evidence="2">The sequence shown here is derived from an EMBL/GenBank/DDBJ whole genome shotgun (WGS) entry which is preliminary data.</text>
</comment>
<evidence type="ECO:0000313" key="3">
    <source>
        <dbReference type="Proteomes" id="UP001152300"/>
    </source>
</evidence>
<feature type="region of interest" description="Disordered" evidence="1">
    <location>
        <begin position="1"/>
        <end position="81"/>
    </location>
</feature>
<feature type="compositionally biased region" description="Basic and acidic residues" evidence="1">
    <location>
        <begin position="44"/>
        <end position="66"/>
    </location>
</feature>
<keyword evidence="3" id="KW-1185">Reference proteome</keyword>
<accession>A0A9X0AKA7</accession>
<reference evidence="2" key="1">
    <citation type="submission" date="2022-11" db="EMBL/GenBank/DDBJ databases">
        <title>Genome Resource of Sclerotinia nivalis Strain SnTB1, a Plant Pathogen Isolated from American Ginseng.</title>
        <authorList>
            <person name="Fan S."/>
        </authorList>
    </citation>
    <scope>NUCLEOTIDE SEQUENCE</scope>
    <source>
        <strain evidence="2">SnTB1</strain>
    </source>
</reference>
<dbReference type="Proteomes" id="UP001152300">
    <property type="component" value="Unassembled WGS sequence"/>
</dbReference>
<gene>
    <name evidence="2" type="ORF">OCU04_007705</name>
</gene>
<feature type="compositionally biased region" description="Polar residues" evidence="1">
    <location>
        <begin position="67"/>
        <end position="77"/>
    </location>
</feature>
<proteinExistence type="predicted"/>
<evidence type="ECO:0000313" key="2">
    <source>
        <dbReference type="EMBL" id="KAJ8063848.1"/>
    </source>
</evidence>
<evidence type="ECO:0000256" key="1">
    <source>
        <dbReference type="SAM" id="MobiDB-lite"/>
    </source>
</evidence>
<name>A0A9X0AKA7_9HELO</name>
<protein>
    <submittedName>
        <fullName evidence="2">Uncharacterized protein</fullName>
    </submittedName>
</protein>
<feature type="compositionally biased region" description="Polar residues" evidence="1">
    <location>
        <begin position="32"/>
        <end position="43"/>
    </location>
</feature>
<organism evidence="2 3">
    <name type="scientific">Sclerotinia nivalis</name>
    <dbReference type="NCBI Taxonomy" id="352851"/>
    <lineage>
        <taxon>Eukaryota</taxon>
        <taxon>Fungi</taxon>
        <taxon>Dikarya</taxon>
        <taxon>Ascomycota</taxon>
        <taxon>Pezizomycotina</taxon>
        <taxon>Leotiomycetes</taxon>
        <taxon>Helotiales</taxon>
        <taxon>Sclerotiniaceae</taxon>
        <taxon>Sclerotinia</taxon>
    </lineage>
</organism>
<dbReference type="EMBL" id="JAPEIS010000008">
    <property type="protein sequence ID" value="KAJ8063848.1"/>
    <property type="molecule type" value="Genomic_DNA"/>
</dbReference>
<dbReference type="OrthoDB" id="3524197at2759"/>
<dbReference type="AlphaFoldDB" id="A0A9X0AKA7"/>